<dbReference type="InterPro" id="IPR036498">
    <property type="entry name" value="Nfu/NifU_N_sf"/>
</dbReference>
<evidence type="ECO:0000313" key="4">
    <source>
        <dbReference type="EMBL" id="ODQ64431.1"/>
    </source>
</evidence>
<accession>A0A1E3PGA4</accession>
<dbReference type="GO" id="GO:0005739">
    <property type="term" value="C:mitochondrion"/>
    <property type="evidence" value="ECO:0007669"/>
    <property type="project" value="TreeGrafter"/>
</dbReference>
<dbReference type="InterPro" id="IPR034904">
    <property type="entry name" value="FSCA_dom_sf"/>
</dbReference>
<dbReference type="PANTHER" id="PTHR11178:SF1">
    <property type="entry name" value="NFU1 IRON-SULFUR CLUSTER SCAFFOLD HOMOLOG, MITOCHONDRIAL"/>
    <property type="match status" value="1"/>
</dbReference>
<sequence length="255" mass="28736">MLTRFNFNTASHQKLLRPFSFRSAASSALIRLLHIHTTTTPNPDALKFLPETALYQNTNKTQPHYLSNSTIEFLSRGSAQQSPLAARIFEMSGVKSVLIGPKFVTVEKEPEMSWNELKLEVFEALTAHTESKDPAMKPQNNSSAPPVEEDDELVELIKELIDTRIRPAIQEDGGDVDFIEFDEETGIVSLCLRGACRTCDSSEVTLKHGIESMLMHYVEEVKGVKSVMGPEEAKNMAEFNKLEERLKQKHKDKPF</sequence>
<organism evidence="4 5">
    <name type="scientific">Nadsonia fulvescens var. elongata DSM 6958</name>
    <dbReference type="NCBI Taxonomy" id="857566"/>
    <lineage>
        <taxon>Eukaryota</taxon>
        <taxon>Fungi</taxon>
        <taxon>Dikarya</taxon>
        <taxon>Ascomycota</taxon>
        <taxon>Saccharomycotina</taxon>
        <taxon>Dipodascomycetes</taxon>
        <taxon>Dipodascales</taxon>
        <taxon>Dipodascales incertae sedis</taxon>
        <taxon>Nadsonia</taxon>
    </lineage>
</organism>
<evidence type="ECO:0000256" key="1">
    <source>
        <dbReference type="ARBA" id="ARBA00006420"/>
    </source>
</evidence>
<dbReference type="Gene3D" id="3.30.1370.70">
    <property type="entry name" value="Scaffold protein Nfu/NifU, N-terminal domain"/>
    <property type="match status" value="1"/>
</dbReference>
<dbReference type="Pfam" id="PF08712">
    <property type="entry name" value="Nfu_N"/>
    <property type="match status" value="1"/>
</dbReference>
<dbReference type="GO" id="GO:0016226">
    <property type="term" value="P:iron-sulfur cluster assembly"/>
    <property type="evidence" value="ECO:0007669"/>
    <property type="project" value="InterPro"/>
</dbReference>
<dbReference type="EMBL" id="KV454412">
    <property type="protein sequence ID" value="ODQ64431.1"/>
    <property type="molecule type" value="Genomic_DNA"/>
</dbReference>
<dbReference type="InterPro" id="IPR001075">
    <property type="entry name" value="NIF_FeS_clus_asmbl_NifU_C"/>
</dbReference>
<dbReference type="SUPFAM" id="SSF117916">
    <property type="entry name" value="Fe-S cluster assembly (FSCA) domain-like"/>
    <property type="match status" value="1"/>
</dbReference>
<dbReference type="InterPro" id="IPR035433">
    <property type="entry name" value="NFU1-like"/>
</dbReference>
<dbReference type="SUPFAM" id="SSF110836">
    <property type="entry name" value="Hypothetical protein SAV1430"/>
    <property type="match status" value="1"/>
</dbReference>
<dbReference type="Proteomes" id="UP000095009">
    <property type="component" value="Unassembled WGS sequence"/>
</dbReference>
<dbReference type="GO" id="GO:0005506">
    <property type="term" value="F:iron ion binding"/>
    <property type="evidence" value="ECO:0007669"/>
    <property type="project" value="InterPro"/>
</dbReference>
<proteinExistence type="inferred from homology"/>
<evidence type="ECO:0000256" key="2">
    <source>
        <dbReference type="SAM" id="MobiDB-lite"/>
    </source>
</evidence>
<gene>
    <name evidence="4" type="ORF">NADFUDRAFT_47613</name>
</gene>
<evidence type="ECO:0000313" key="5">
    <source>
        <dbReference type="Proteomes" id="UP000095009"/>
    </source>
</evidence>
<dbReference type="PANTHER" id="PTHR11178">
    <property type="entry name" value="IRON-SULFUR CLUSTER SCAFFOLD PROTEIN NFU-RELATED"/>
    <property type="match status" value="1"/>
</dbReference>
<dbReference type="AlphaFoldDB" id="A0A1E3PGA4"/>
<keyword evidence="5" id="KW-1185">Reference proteome</keyword>
<dbReference type="InterPro" id="IPR014824">
    <property type="entry name" value="Nfu/NifU_N"/>
</dbReference>
<name>A0A1E3PGA4_9ASCO</name>
<dbReference type="GO" id="GO:0051536">
    <property type="term" value="F:iron-sulfur cluster binding"/>
    <property type="evidence" value="ECO:0007669"/>
    <property type="project" value="InterPro"/>
</dbReference>
<dbReference type="Pfam" id="PF01106">
    <property type="entry name" value="NifU"/>
    <property type="match status" value="1"/>
</dbReference>
<dbReference type="Gene3D" id="3.30.300.130">
    <property type="entry name" value="Fe-S cluster assembly (FSCA)"/>
    <property type="match status" value="1"/>
</dbReference>
<dbReference type="SMART" id="SM00932">
    <property type="entry name" value="Nfu_N"/>
    <property type="match status" value="1"/>
</dbReference>
<dbReference type="OrthoDB" id="565552at2759"/>
<dbReference type="FunFam" id="3.30.300.130:FF:000001">
    <property type="entry name" value="NFU1 iron-sulfur cluster scaffold"/>
    <property type="match status" value="1"/>
</dbReference>
<feature type="domain" description="Scaffold protein Nfu/NifU N-terminal" evidence="3">
    <location>
        <begin position="35"/>
        <end position="132"/>
    </location>
</feature>
<protein>
    <submittedName>
        <fullName evidence="4">HIRA-interacting protein 5</fullName>
    </submittedName>
</protein>
<reference evidence="4 5" key="1">
    <citation type="journal article" date="2016" name="Proc. Natl. Acad. Sci. U.S.A.">
        <title>Comparative genomics of biotechnologically important yeasts.</title>
        <authorList>
            <person name="Riley R."/>
            <person name="Haridas S."/>
            <person name="Wolfe K.H."/>
            <person name="Lopes M.R."/>
            <person name="Hittinger C.T."/>
            <person name="Goeker M."/>
            <person name="Salamov A.A."/>
            <person name="Wisecaver J.H."/>
            <person name="Long T.M."/>
            <person name="Calvey C.H."/>
            <person name="Aerts A.L."/>
            <person name="Barry K.W."/>
            <person name="Choi C."/>
            <person name="Clum A."/>
            <person name="Coughlan A.Y."/>
            <person name="Deshpande S."/>
            <person name="Douglass A.P."/>
            <person name="Hanson S.J."/>
            <person name="Klenk H.-P."/>
            <person name="LaButti K.M."/>
            <person name="Lapidus A."/>
            <person name="Lindquist E.A."/>
            <person name="Lipzen A.M."/>
            <person name="Meier-Kolthoff J.P."/>
            <person name="Ohm R.A."/>
            <person name="Otillar R.P."/>
            <person name="Pangilinan J.L."/>
            <person name="Peng Y."/>
            <person name="Rokas A."/>
            <person name="Rosa C.A."/>
            <person name="Scheuner C."/>
            <person name="Sibirny A.A."/>
            <person name="Slot J.C."/>
            <person name="Stielow J.B."/>
            <person name="Sun H."/>
            <person name="Kurtzman C.P."/>
            <person name="Blackwell M."/>
            <person name="Grigoriev I.V."/>
            <person name="Jeffries T.W."/>
        </authorList>
    </citation>
    <scope>NUCLEOTIDE SEQUENCE [LARGE SCALE GENOMIC DNA]</scope>
    <source>
        <strain evidence="4 5">DSM 6958</strain>
    </source>
</reference>
<evidence type="ECO:0000259" key="3">
    <source>
        <dbReference type="SMART" id="SM00932"/>
    </source>
</evidence>
<comment type="similarity">
    <text evidence="1">Belongs to the NifU family.</text>
</comment>
<feature type="region of interest" description="Disordered" evidence="2">
    <location>
        <begin position="129"/>
        <end position="148"/>
    </location>
</feature>
<dbReference type="PIRSF" id="PIRSF036773">
    <property type="entry name" value="HIRIP5"/>
    <property type="match status" value="1"/>
</dbReference>
<dbReference type="STRING" id="857566.A0A1E3PGA4"/>